<feature type="domain" description="MTHFR SAM-binding regulatory" evidence="13">
    <location>
        <begin position="310"/>
        <end position="590"/>
    </location>
</feature>
<dbReference type="CDD" id="cd00537">
    <property type="entry name" value="MTHFR"/>
    <property type="match status" value="1"/>
</dbReference>
<evidence type="ECO:0000256" key="1">
    <source>
        <dbReference type="ARBA" id="ARBA00001974"/>
    </source>
</evidence>
<evidence type="ECO:0000256" key="5">
    <source>
        <dbReference type="ARBA" id="ARBA00022630"/>
    </source>
</evidence>
<dbReference type="SUPFAM" id="SSF51730">
    <property type="entry name" value="FAD-linked oxidoreductase"/>
    <property type="match status" value="1"/>
</dbReference>
<proteinExistence type="inferred from homology"/>
<dbReference type="GO" id="GO:0106312">
    <property type="term" value="F:methylenetetrahydrofolate reductase (NADH) activity"/>
    <property type="evidence" value="ECO:0007669"/>
    <property type="project" value="UniProtKB-EC"/>
</dbReference>
<organism evidence="14">
    <name type="scientific">Tetraselmis sp. GSL018</name>
    <dbReference type="NCBI Taxonomy" id="582737"/>
    <lineage>
        <taxon>Eukaryota</taxon>
        <taxon>Viridiplantae</taxon>
        <taxon>Chlorophyta</taxon>
        <taxon>core chlorophytes</taxon>
        <taxon>Chlorodendrophyceae</taxon>
        <taxon>Chlorodendrales</taxon>
        <taxon>Chlorodendraceae</taxon>
        <taxon>Tetraselmis</taxon>
    </lineage>
</organism>
<evidence type="ECO:0000256" key="11">
    <source>
        <dbReference type="ARBA" id="ARBA00053514"/>
    </source>
</evidence>
<dbReference type="EMBL" id="GBEZ01007652">
    <property type="protein sequence ID" value="JAC77824.1"/>
    <property type="molecule type" value="Transcribed_RNA"/>
</dbReference>
<keyword evidence="8" id="KW-0520">NAD</keyword>
<dbReference type="GO" id="GO:0035999">
    <property type="term" value="P:tetrahydrofolate interconversion"/>
    <property type="evidence" value="ECO:0007669"/>
    <property type="project" value="UniProtKB-UniPathway"/>
</dbReference>
<keyword evidence="6" id="KW-0274">FAD</keyword>
<evidence type="ECO:0000256" key="7">
    <source>
        <dbReference type="ARBA" id="ARBA00023002"/>
    </source>
</evidence>
<dbReference type="GO" id="GO:0005829">
    <property type="term" value="C:cytosol"/>
    <property type="evidence" value="ECO:0007669"/>
    <property type="project" value="TreeGrafter"/>
</dbReference>
<dbReference type="GO" id="GO:0071949">
    <property type="term" value="F:FAD binding"/>
    <property type="evidence" value="ECO:0007669"/>
    <property type="project" value="TreeGrafter"/>
</dbReference>
<evidence type="ECO:0000256" key="3">
    <source>
        <dbReference type="ARBA" id="ARBA00006743"/>
    </source>
</evidence>
<dbReference type="FunFam" id="3.20.20.220:FF:000005">
    <property type="entry name" value="Methylenetetrahydrofolate reductase"/>
    <property type="match status" value="1"/>
</dbReference>
<name>A0A061S486_9CHLO</name>
<evidence type="ECO:0000256" key="4">
    <source>
        <dbReference type="ARBA" id="ARBA00011738"/>
    </source>
</evidence>
<protein>
    <recommendedName>
        <fullName evidence="9">methylenetetrahydrofolate reductase (NADH)</fullName>
        <ecNumber evidence="9">1.5.1.54</ecNumber>
    </recommendedName>
</protein>
<comment type="catalytic activity">
    <reaction evidence="10">
        <text>(6S)-5-methyl-5,6,7,8-tetrahydrofolate + NAD(+) = (6R)-5,10-methylene-5,6,7,8-tetrahydrofolate + NADH + H(+)</text>
        <dbReference type="Rhea" id="RHEA:19821"/>
        <dbReference type="ChEBI" id="CHEBI:15378"/>
        <dbReference type="ChEBI" id="CHEBI:15636"/>
        <dbReference type="ChEBI" id="CHEBI:18608"/>
        <dbReference type="ChEBI" id="CHEBI:57540"/>
        <dbReference type="ChEBI" id="CHEBI:57945"/>
        <dbReference type="EC" id="1.5.1.54"/>
    </reaction>
</comment>
<evidence type="ECO:0000259" key="13">
    <source>
        <dbReference type="Pfam" id="PF21895"/>
    </source>
</evidence>
<accession>A0A061S486</accession>
<gene>
    <name evidence="14" type="primary">METF</name>
    <name evidence="14" type="ORF">TSPGSL018_16694</name>
</gene>
<dbReference type="PANTHER" id="PTHR45754">
    <property type="entry name" value="METHYLENETETRAHYDROFOLATE REDUCTASE"/>
    <property type="match status" value="1"/>
</dbReference>
<dbReference type="NCBIfam" id="TIGR00677">
    <property type="entry name" value="fadh2_euk"/>
    <property type="match status" value="1"/>
</dbReference>
<dbReference type="InterPro" id="IPR029041">
    <property type="entry name" value="FAD-linked_oxidoreductase-like"/>
</dbReference>
<evidence type="ECO:0000256" key="9">
    <source>
        <dbReference type="ARBA" id="ARBA00034529"/>
    </source>
</evidence>
<comment type="function">
    <text evidence="11">The probable reversibility of the MTHFR reaction in plants suggests that they can metabolize the methyl group of 5,10-methylenetetrahydrofolate to serine, sugars and starch.</text>
</comment>
<evidence type="ECO:0000256" key="6">
    <source>
        <dbReference type="ARBA" id="ARBA00022827"/>
    </source>
</evidence>
<dbReference type="PANTHER" id="PTHR45754:SF3">
    <property type="entry name" value="METHYLENETETRAHYDROFOLATE REDUCTASE (NADPH)"/>
    <property type="match status" value="1"/>
</dbReference>
<dbReference type="InterPro" id="IPR053806">
    <property type="entry name" value="MTHFR_C"/>
</dbReference>
<dbReference type="AlphaFoldDB" id="A0A061S486"/>
<comment type="pathway">
    <text evidence="2 12">One-carbon metabolism; tetrahydrofolate interconversion.</text>
</comment>
<comment type="cofactor">
    <cofactor evidence="1">
        <name>FAD</name>
        <dbReference type="ChEBI" id="CHEBI:57692"/>
    </cofactor>
</comment>
<dbReference type="EC" id="1.5.1.54" evidence="9"/>
<reference evidence="14" key="1">
    <citation type="submission" date="2014-05" db="EMBL/GenBank/DDBJ databases">
        <title>The transcriptome of the halophilic microalga Tetraselmis sp. GSL018 isolated from the Great Salt Lake, Utah.</title>
        <authorList>
            <person name="Jinkerson R.E."/>
            <person name="D'Adamo S."/>
            <person name="Posewitz M.C."/>
        </authorList>
    </citation>
    <scope>NUCLEOTIDE SEQUENCE</scope>
    <source>
        <strain evidence="14">GSL018</strain>
    </source>
</reference>
<dbReference type="Gene3D" id="3.20.20.220">
    <property type="match status" value="1"/>
</dbReference>
<evidence type="ECO:0000256" key="12">
    <source>
        <dbReference type="RuleBase" id="RU004254"/>
    </source>
</evidence>
<evidence type="ECO:0000256" key="10">
    <source>
        <dbReference type="ARBA" id="ARBA00051201"/>
    </source>
</evidence>
<dbReference type="Pfam" id="PF02219">
    <property type="entry name" value="MTHFR"/>
    <property type="match status" value="1"/>
</dbReference>
<dbReference type="Pfam" id="PF21895">
    <property type="entry name" value="MTHFR_C"/>
    <property type="match status" value="1"/>
</dbReference>
<keyword evidence="5" id="KW-0285">Flavoprotein</keyword>
<dbReference type="UniPathway" id="UPA00193"/>
<comment type="similarity">
    <text evidence="3">Belongs to the methylenetetrahydrofolate reductase family.</text>
</comment>
<evidence type="ECO:0000256" key="2">
    <source>
        <dbReference type="ARBA" id="ARBA00004777"/>
    </source>
</evidence>
<dbReference type="InterPro" id="IPR003171">
    <property type="entry name" value="Mehydrof_redctse-like"/>
</dbReference>
<evidence type="ECO:0000256" key="8">
    <source>
        <dbReference type="ARBA" id="ARBA00023027"/>
    </source>
</evidence>
<keyword evidence="7" id="KW-0560">Oxidoreductase</keyword>
<evidence type="ECO:0000313" key="14">
    <source>
        <dbReference type="EMBL" id="JAC77824.1"/>
    </source>
</evidence>
<comment type="subunit">
    <text evidence="4">Homodimer.</text>
</comment>
<dbReference type="GO" id="GO:0009086">
    <property type="term" value="P:methionine biosynthetic process"/>
    <property type="evidence" value="ECO:0007669"/>
    <property type="project" value="TreeGrafter"/>
</dbReference>
<sequence>MKISEKMNKSIAEGKKFFSFEFFPPRTDEGVDNLFDRMENMVSYGPTFCDITWGAGGSTADLTLEIAKRMQNEVCVESMMHLTCTNMPKEKLDEALKTVRAAGLQNILALRGDPPKGQETFTTVEGGFSCALDLVKYIRETHGDYFGIGVAGYPEAHPDVITDDPEAMEKAYRSDLDYLKKKIDAGGELIITQLFYDCDKFIKFVADCREMGITVPIIPGIMPIMTYGGFKRMTGFCKTYVPQEILDTLEPIKDNEQAVKNYGIHIGTEMCKKLLDAGTPGLHMYTLNLDNAAVSILKNLGFVNPDVLPRSLPWRPSANVVRGPQEGVRPIFWSNRRLSYLARTSGWDSYPSGRWGSQARGKGGPFNPVPEQFMKKAVSSEKRREKALEAWGTVGGVKDVEEVFAKFVKGDVKMLPWSEFDKLQGETSEIADKLADINRKGFLTINSQPRANGIPSTDPKLGWGGPDGVVYQKAYLEFFCSPDAFKGLLEKIAAAPSLSYQAINGKGEYKSNLGEDAIVAMTWGVFPNKEIVQPTIVDCPSFKVWKDEAFDLWTTSWASLYEAGSQSAKTLSEIKDTYYLVSLIDNNFVNGDIFKVFA</sequence>
<dbReference type="InterPro" id="IPR004621">
    <property type="entry name" value="Fadh2_euk"/>
</dbReference>